<dbReference type="InterPro" id="IPR000971">
    <property type="entry name" value="Globin"/>
</dbReference>
<organism evidence="7 8">
    <name type="scientific">Sediminicoccus rosea</name>
    <dbReference type="NCBI Taxonomy" id="1225128"/>
    <lineage>
        <taxon>Bacteria</taxon>
        <taxon>Pseudomonadati</taxon>
        <taxon>Pseudomonadota</taxon>
        <taxon>Alphaproteobacteria</taxon>
        <taxon>Acetobacterales</taxon>
        <taxon>Roseomonadaceae</taxon>
        <taxon>Sediminicoccus</taxon>
    </lineage>
</organism>
<evidence type="ECO:0000256" key="3">
    <source>
        <dbReference type="ARBA" id="ARBA00022723"/>
    </source>
</evidence>
<evidence type="ECO:0000256" key="1">
    <source>
        <dbReference type="ARBA" id="ARBA00022617"/>
    </source>
</evidence>
<dbReference type="RefSeq" id="WP_318648182.1">
    <property type="nucleotide sequence ID" value="NZ_CP137852.1"/>
</dbReference>
<keyword evidence="5" id="KW-0813">Transport</keyword>
<dbReference type="PANTHER" id="PTHR43396:SF3">
    <property type="entry name" value="FLAVOHEMOPROTEIN"/>
    <property type="match status" value="1"/>
</dbReference>
<dbReference type="Proteomes" id="UP001305521">
    <property type="component" value="Chromosome"/>
</dbReference>
<sequence length="140" mass="15499">MDTHRIALLRTSFDRVLPIAGPAAALFYQRLMEIDPSTRPLFAQTDMAAQGTKLMQALAMAVASLERPDVLVPKLRDMARRHVNYGVERHHYASVGAALLWTLRQGLGEGFTPEVEDAWAEAFAVLADVMMDAAYSRRAA</sequence>
<accession>A0ABZ0PF14</accession>
<name>A0ABZ0PF14_9PROT</name>
<feature type="domain" description="Globin" evidence="6">
    <location>
        <begin position="1"/>
        <end position="135"/>
    </location>
</feature>
<dbReference type="EMBL" id="CP137852">
    <property type="protein sequence ID" value="WPB84226.1"/>
    <property type="molecule type" value="Genomic_DNA"/>
</dbReference>
<gene>
    <name evidence="7" type="ORF">R9Z33_19275</name>
</gene>
<keyword evidence="4" id="KW-0408">Iron</keyword>
<dbReference type="CDD" id="cd12131">
    <property type="entry name" value="HGbI-like"/>
    <property type="match status" value="1"/>
</dbReference>
<evidence type="ECO:0000259" key="6">
    <source>
        <dbReference type="PROSITE" id="PS01033"/>
    </source>
</evidence>
<dbReference type="Pfam" id="PF00042">
    <property type="entry name" value="Globin"/>
    <property type="match status" value="1"/>
</dbReference>
<evidence type="ECO:0000313" key="8">
    <source>
        <dbReference type="Proteomes" id="UP001305521"/>
    </source>
</evidence>
<reference evidence="7 8" key="1">
    <citation type="submission" date="2023-11" db="EMBL/GenBank/DDBJ databases">
        <title>Arctic aerobic anoxygenic photoheterotroph Sediminicoccus rosea KRV36 adapts its photosynthesis to long days of polar summer.</title>
        <authorList>
            <person name="Tomasch J."/>
            <person name="Kopejtka K."/>
            <person name="Bily T."/>
            <person name="Gardiner A.T."/>
            <person name="Gardian Z."/>
            <person name="Shivaramu S."/>
            <person name="Koblizek M."/>
            <person name="Engelhardt F."/>
            <person name="Kaftan D."/>
        </authorList>
    </citation>
    <scope>NUCLEOTIDE SEQUENCE [LARGE SCALE GENOMIC DNA]</scope>
    <source>
        <strain evidence="7 8">R-30</strain>
    </source>
</reference>
<dbReference type="PANTHER" id="PTHR43396">
    <property type="entry name" value="FLAVOHEMOPROTEIN"/>
    <property type="match status" value="1"/>
</dbReference>
<comment type="similarity">
    <text evidence="5">Belongs to the globin family.</text>
</comment>
<dbReference type="Gene3D" id="1.10.490.10">
    <property type="entry name" value="Globins"/>
    <property type="match status" value="1"/>
</dbReference>
<dbReference type="InterPro" id="IPR012292">
    <property type="entry name" value="Globin/Proto"/>
</dbReference>
<evidence type="ECO:0000256" key="4">
    <source>
        <dbReference type="ARBA" id="ARBA00023004"/>
    </source>
</evidence>
<keyword evidence="3" id="KW-0479">Metal-binding</keyword>
<dbReference type="InterPro" id="IPR009050">
    <property type="entry name" value="Globin-like_sf"/>
</dbReference>
<keyword evidence="1 5" id="KW-0349">Heme</keyword>
<proteinExistence type="inferred from homology"/>
<keyword evidence="2 5" id="KW-0561">Oxygen transport</keyword>
<evidence type="ECO:0000256" key="2">
    <source>
        <dbReference type="ARBA" id="ARBA00022621"/>
    </source>
</evidence>
<dbReference type="SUPFAM" id="SSF46458">
    <property type="entry name" value="Globin-like"/>
    <property type="match status" value="1"/>
</dbReference>
<keyword evidence="8" id="KW-1185">Reference proteome</keyword>
<evidence type="ECO:0000256" key="5">
    <source>
        <dbReference type="RuleBase" id="RU000356"/>
    </source>
</evidence>
<evidence type="ECO:0000313" key="7">
    <source>
        <dbReference type="EMBL" id="WPB84226.1"/>
    </source>
</evidence>
<dbReference type="PROSITE" id="PS01033">
    <property type="entry name" value="GLOBIN"/>
    <property type="match status" value="1"/>
</dbReference>
<protein>
    <submittedName>
        <fullName evidence="7">Globin family protein</fullName>
    </submittedName>
</protein>